<evidence type="ECO:0008006" key="3">
    <source>
        <dbReference type="Google" id="ProtNLM"/>
    </source>
</evidence>
<accession>A0A1R0Z770</accession>
<organism evidence="1 2">
    <name type="scientific">Paenibacillus odorifer</name>
    <dbReference type="NCBI Taxonomy" id="189426"/>
    <lineage>
        <taxon>Bacteria</taxon>
        <taxon>Bacillati</taxon>
        <taxon>Bacillota</taxon>
        <taxon>Bacilli</taxon>
        <taxon>Bacillales</taxon>
        <taxon>Paenibacillaceae</taxon>
        <taxon>Paenibacillus</taxon>
    </lineage>
</organism>
<dbReference type="RefSeq" id="WP_076133090.1">
    <property type="nucleotide sequence ID" value="NZ_CP021965.1"/>
</dbReference>
<dbReference type="InterPro" id="IPR009380">
    <property type="entry name" value="DUF1036"/>
</dbReference>
<sequence length="163" mass="18525">MSLYVQNNTSNYIWLAIAHYDPTCSPTTYVKKGWYRLVPGRSSLIVTGSSANQSYYYYAYDNSGNTWSGNFYTYIPNAVFNMCWIERCQGTGCNRVGFRELKVGNSQNYTLTFTNRTNNSAKLRNAILSKKGSLKFKLDRSSIRKLPGKVGKIGRVIRPLRGL</sequence>
<evidence type="ECO:0000313" key="2">
    <source>
        <dbReference type="Proteomes" id="UP000249163"/>
    </source>
</evidence>
<dbReference type="EMBL" id="CP021965">
    <property type="protein sequence ID" value="AWV33913.1"/>
    <property type="molecule type" value="Genomic_DNA"/>
</dbReference>
<reference evidence="1 2" key="1">
    <citation type="submission" date="2017-06" db="EMBL/GenBank/DDBJ databases">
        <title>Complete genome sequence of Paenibacillus odorifer CBA7130.</title>
        <authorList>
            <person name="Nam Y.-D."/>
            <person name="Kang J."/>
            <person name="Chung W.-H."/>
        </authorList>
    </citation>
    <scope>NUCLEOTIDE SEQUENCE [LARGE SCALE GENOMIC DNA]</scope>
    <source>
        <strain evidence="1 2">CBA7130</strain>
    </source>
</reference>
<dbReference type="AlphaFoldDB" id="A0A1R0Z770"/>
<dbReference type="Pfam" id="PF06282">
    <property type="entry name" value="DUF1036"/>
    <property type="match status" value="1"/>
</dbReference>
<name>A0A1R0Z770_9BACL</name>
<proteinExistence type="predicted"/>
<evidence type="ECO:0000313" key="1">
    <source>
        <dbReference type="EMBL" id="AWV33913.1"/>
    </source>
</evidence>
<protein>
    <recommendedName>
        <fullName evidence="3">DUF1036 domain-containing protein</fullName>
    </recommendedName>
</protein>
<dbReference type="OrthoDB" id="2644121at2"/>
<gene>
    <name evidence="1" type="ORF">CD191_15540</name>
</gene>
<dbReference type="Proteomes" id="UP000249163">
    <property type="component" value="Chromosome"/>
</dbReference>